<evidence type="ECO:0000256" key="1">
    <source>
        <dbReference type="ARBA" id="ARBA00022603"/>
    </source>
</evidence>
<sequence>MASVLLSCGRIYTVEVNPQKISEARLNFEQAGVSAKITQLAGDVSEVLEHLTERVDFIFLDADRKAYLSLAEPLFNTLVSLVVYLFVIMPFLIAMSWQISPFG</sequence>
<gene>
    <name evidence="5" type="ORF">TUM4630_27030</name>
</gene>
<keyword evidence="1" id="KW-0489">Methyltransferase</keyword>
<dbReference type="SUPFAM" id="SSF53335">
    <property type="entry name" value="S-adenosyl-L-methionine-dependent methyltransferases"/>
    <property type="match status" value="1"/>
</dbReference>
<evidence type="ECO:0008006" key="7">
    <source>
        <dbReference type="Google" id="ProtNLM"/>
    </source>
</evidence>
<keyword evidence="4" id="KW-0472">Membrane</keyword>
<organism evidence="5 6">
    <name type="scientific">Shewanella algidipiscicola</name>
    <dbReference type="NCBI Taxonomy" id="614070"/>
    <lineage>
        <taxon>Bacteria</taxon>
        <taxon>Pseudomonadati</taxon>
        <taxon>Pseudomonadota</taxon>
        <taxon>Gammaproteobacteria</taxon>
        <taxon>Alteromonadales</taxon>
        <taxon>Shewanellaceae</taxon>
        <taxon>Shewanella</taxon>
    </lineage>
</organism>
<keyword evidence="4" id="KW-0812">Transmembrane</keyword>
<comment type="caution">
    <text evidence="5">The sequence shown here is derived from an EMBL/GenBank/DDBJ whole genome shotgun (WGS) entry which is preliminary data.</text>
</comment>
<evidence type="ECO:0000256" key="3">
    <source>
        <dbReference type="ARBA" id="ARBA00022691"/>
    </source>
</evidence>
<dbReference type="InterPro" id="IPR029063">
    <property type="entry name" value="SAM-dependent_MTases_sf"/>
</dbReference>
<keyword evidence="3" id="KW-0949">S-adenosyl-L-methionine</keyword>
<protein>
    <recommendedName>
        <fullName evidence="7">O-methyltransferase</fullName>
    </recommendedName>
</protein>
<feature type="transmembrane region" description="Helical" evidence="4">
    <location>
        <begin position="74"/>
        <end position="97"/>
    </location>
</feature>
<dbReference type="EMBL" id="BPFB01000035">
    <property type="protein sequence ID" value="GIU49125.1"/>
    <property type="molecule type" value="Genomic_DNA"/>
</dbReference>
<evidence type="ECO:0000256" key="2">
    <source>
        <dbReference type="ARBA" id="ARBA00022679"/>
    </source>
</evidence>
<keyword evidence="4" id="KW-1133">Transmembrane helix</keyword>
<evidence type="ECO:0000256" key="4">
    <source>
        <dbReference type="SAM" id="Phobius"/>
    </source>
</evidence>
<dbReference type="Gene3D" id="3.40.50.150">
    <property type="entry name" value="Vaccinia Virus protein VP39"/>
    <property type="match status" value="1"/>
</dbReference>
<dbReference type="InterPro" id="IPR002935">
    <property type="entry name" value="SAM_O-MeTrfase"/>
</dbReference>
<keyword evidence="2" id="KW-0808">Transferase</keyword>
<evidence type="ECO:0000313" key="6">
    <source>
        <dbReference type="Proteomes" id="UP000761574"/>
    </source>
</evidence>
<name>A0ABQ4PLU4_9GAMM</name>
<dbReference type="Pfam" id="PF01596">
    <property type="entry name" value="Methyltransf_3"/>
    <property type="match status" value="1"/>
</dbReference>
<evidence type="ECO:0000313" key="5">
    <source>
        <dbReference type="EMBL" id="GIU49125.1"/>
    </source>
</evidence>
<dbReference type="Proteomes" id="UP000761574">
    <property type="component" value="Unassembled WGS sequence"/>
</dbReference>
<reference evidence="5 6" key="1">
    <citation type="submission" date="2021-05" db="EMBL/GenBank/DDBJ databases">
        <title>Molecular characterization for Shewanella algae harboring chromosomal blaOXA-55-like strains isolated from clinical and environment sample.</title>
        <authorList>
            <person name="Ohama Y."/>
            <person name="Aoki K."/>
            <person name="Harada S."/>
            <person name="Moriya K."/>
            <person name="Ishii Y."/>
            <person name="Tateda K."/>
        </authorList>
    </citation>
    <scope>NUCLEOTIDE SEQUENCE [LARGE SCALE GENOMIC DNA]</scope>
    <source>
        <strain evidence="5 6">LMG 23746</strain>
    </source>
</reference>
<keyword evidence="6" id="KW-1185">Reference proteome</keyword>
<proteinExistence type="predicted"/>
<accession>A0ABQ4PLU4</accession>